<dbReference type="AlphaFoldDB" id="A0A1T4PSV2"/>
<evidence type="ECO:0000313" key="2">
    <source>
        <dbReference type="EMBL" id="SJZ94632.1"/>
    </source>
</evidence>
<name>A0A1T4PSV2_9BACT</name>
<evidence type="ECO:0000256" key="1">
    <source>
        <dbReference type="SAM" id="Phobius"/>
    </source>
</evidence>
<dbReference type="RefSeq" id="WP_078831771.1">
    <property type="nucleotide sequence ID" value="NZ_FUWH01000006.1"/>
</dbReference>
<reference evidence="2 3" key="1">
    <citation type="submission" date="2017-02" db="EMBL/GenBank/DDBJ databases">
        <authorList>
            <person name="Peterson S.W."/>
        </authorList>
    </citation>
    <scope>NUCLEOTIDE SEQUENCE [LARGE SCALE GENOMIC DNA]</scope>
    <source>
        <strain evidence="2 3">DSM 22335</strain>
    </source>
</reference>
<keyword evidence="1" id="KW-1133">Transmembrane helix</keyword>
<keyword evidence="1" id="KW-0812">Transmembrane</keyword>
<keyword evidence="1" id="KW-0472">Membrane</keyword>
<organism evidence="2 3">
    <name type="scientific">Sediminibacterium ginsengisoli</name>
    <dbReference type="NCBI Taxonomy" id="413434"/>
    <lineage>
        <taxon>Bacteria</taxon>
        <taxon>Pseudomonadati</taxon>
        <taxon>Bacteroidota</taxon>
        <taxon>Chitinophagia</taxon>
        <taxon>Chitinophagales</taxon>
        <taxon>Chitinophagaceae</taxon>
        <taxon>Sediminibacterium</taxon>
    </lineage>
</organism>
<accession>A0A1T4PSV2</accession>
<dbReference type="EMBL" id="FUWH01000006">
    <property type="protein sequence ID" value="SJZ94632.1"/>
    <property type="molecule type" value="Genomic_DNA"/>
</dbReference>
<gene>
    <name evidence="2" type="ORF">SAMN04488132_106202</name>
</gene>
<dbReference type="Proteomes" id="UP000190888">
    <property type="component" value="Unassembled WGS sequence"/>
</dbReference>
<dbReference type="STRING" id="413434.SAMN04488132_106202"/>
<keyword evidence="3" id="KW-1185">Reference proteome</keyword>
<proteinExistence type="predicted"/>
<feature type="transmembrane region" description="Helical" evidence="1">
    <location>
        <begin position="13"/>
        <end position="34"/>
    </location>
</feature>
<protein>
    <submittedName>
        <fullName evidence="2">Uncharacterized protein</fullName>
    </submittedName>
</protein>
<sequence length="154" mass="17341">MAYKRKNNQATQYMRWGIIGIVVIAVIAFGKSLLNKFSSGFAFLSAGKDQEKVNADLNQQSCTAIRTSFVVGVVKSLKDMFDAWSTSESEVVDFLNSLRNAEEVQYASTYYQNAYGSSFKNAVLKELDSWGNPMGWFCKSHWSSLNKYVQDNLV</sequence>
<evidence type="ECO:0000313" key="3">
    <source>
        <dbReference type="Proteomes" id="UP000190888"/>
    </source>
</evidence>